<accession>A0A1Y2C6E6</accession>
<gene>
    <name evidence="2" type="ORF">BCR33DRAFT_739400</name>
</gene>
<evidence type="ECO:0000313" key="2">
    <source>
        <dbReference type="EMBL" id="ORY41855.1"/>
    </source>
</evidence>
<keyword evidence="3" id="KW-1185">Reference proteome</keyword>
<dbReference type="EMBL" id="MCGO01000030">
    <property type="protein sequence ID" value="ORY41855.1"/>
    <property type="molecule type" value="Genomic_DNA"/>
</dbReference>
<proteinExistence type="predicted"/>
<name>A0A1Y2C6E6_9FUNG</name>
<feature type="compositionally biased region" description="Polar residues" evidence="1">
    <location>
        <begin position="102"/>
        <end position="113"/>
    </location>
</feature>
<sequence>MDRGSLHYLLLQSILELKTEFNTKADKLISLLNSGFEKDSSVEISGRWLQSQTEKQNCSSLSSPHVEYGLRWDAQDFLVESEANISAPPPLFKTKPDKPSKSNKQSTLSLKKNHGSDSFNLLTEFNAFRQQKYGSVHSITQPLPELRENVQEKPVGNASQLDRDKTILVTESAKPVKPNWRSSLTMKKSKWADSPRNSTYRSSGDNFNINRCVSFQREVQNKRENVQQRPPNDVSPIASEISSSESLSMYSTDANVSTDSFDSEHLQEFMSEVKGSGPGLSKLRESVVVKPQTSVFNVSEIDALPPPEMHTLVNRSVLFKPKESQ</sequence>
<evidence type="ECO:0000256" key="1">
    <source>
        <dbReference type="SAM" id="MobiDB-lite"/>
    </source>
</evidence>
<dbReference type="Proteomes" id="UP000193642">
    <property type="component" value="Unassembled WGS sequence"/>
</dbReference>
<feature type="region of interest" description="Disordered" evidence="1">
    <location>
        <begin position="88"/>
        <end position="113"/>
    </location>
</feature>
<protein>
    <submittedName>
        <fullName evidence="2">Uncharacterized protein</fullName>
    </submittedName>
</protein>
<evidence type="ECO:0000313" key="3">
    <source>
        <dbReference type="Proteomes" id="UP000193642"/>
    </source>
</evidence>
<comment type="caution">
    <text evidence="2">The sequence shown here is derived from an EMBL/GenBank/DDBJ whole genome shotgun (WGS) entry which is preliminary data.</text>
</comment>
<dbReference type="AlphaFoldDB" id="A0A1Y2C6E6"/>
<organism evidence="2 3">
    <name type="scientific">Rhizoclosmatium globosum</name>
    <dbReference type="NCBI Taxonomy" id="329046"/>
    <lineage>
        <taxon>Eukaryota</taxon>
        <taxon>Fungi</taxon>
        <taxon>Fungi incertae sedis</taxon>
        <taxon>Chytridiomycota</taxon>
        <taxon>Chytridiomycota incertae sedis</taxon>
        <taxon>Chytridiomycetes</taxon>
        <taxon>Chytridiales</taxon>
        <taxon>Chytriomycetaceae</taxon>
        <taxon>Rhizoclosmatium</taxon>
    </lineage>
</organism>
<reference evidence="2 3" key="1">
    <citation type="submission" date="2016-07" db="EMBL/GenBank/DDBJ databases">
        <title>Pervasive Adenine N6-methylation of Active Genes in Fungi.</title>
        <authorList>
            <consortium name="DOE Joint Genome Institute"/>
            <person name="Mondo S.J."/>
            <person name="Dannebaum R.O."/>
            <person name="Kuo R.C."/>
            <person name="Labutti K."/>
            <person name="Haridas S."/>
            <person name="Kuo A."/>
            <person name="Salamov A."/>
            <person name="Ahrendt S.R."/>
            <person name="Lipzen A."/>
            <person name="Sullivan W."/>
            <person name="Andreopoulos W.B."/>
            <person name="Clum A."/>
            <person name="Lindquist E."/>
            <person name="Daum C."/>
            <person name="Ramamoorthy G.K."/>
            <person name="Gryganskyi A."/>
            <person name="Culley D."/>
            <person name="Magnuson J.K."/>
            <person name="James T.Y."/>
            <person name="O'Malley M.A."/>
            <person name="Stajich J.E."/>
            <person name="Spatafora J.W."/>
            <person name="Visel A."/>
            <person name="Grigoriev I.V."/>
        </authorList>
    </citation>
    <scope>NUCLEOTIDE SEQUENCE [LARGE SCALE GENOMIC DNA]</scope>
    <source>
        <strain evidence="2 3">JEL800</strain>
    </source>
</reference>